<dbReference type="Gene3D" id="3.30.300.20">
    <property type="match status" value="1"/>
</dbReference>
<dbReference type="InterPro" id="IPR015946">
    <property type="entry name" value="KH_dom-like_a/b"/>
</dbReference>
<gene>
    <name evidence="1" type="ORF">GCM10011506_02780</name>
</gene>
<sequence length="137" mass="15369">MKIITNMLAPKEYESKNESGNILNIDMYNAKEKDFFSPMESLLGALASCAAVDLVEMIKKRRKELLALQIETHGERREEHPRSFHKIHMVFTATSSDLKTEEFEKLVELAAGKYCSVSGTLGVVASHEVLIKKPNGD</sequence>
<proteinExistence type="predicted"/>
<dbReference type="PANTHER" id="PTHR34352:SF1">
    <property type="entry name" value="PROTEIN YHFA"/>
    <property type="match status" value="1"/>
</dbReference>
<name>A0ABQ1L7T8_9BACT</name>
<dbReference type="EMBL" id="BMEC01000001">
    <property type="protein sequence ID" value="GGC21026.1"/>
    <property type="molecule type" value="Genomic_DNA"/>
</dbReference>
<organism evidence="1 2">
    <name type="scientific">Marivirga lumbricoides</name>
    <dbReference type="NCBI Taxonomy" id="1046115"/>
    <lineage>
        <taxon>Bacteria</taxon>
        <taxon>Pseudomonadati</taxon>
        <taxon>Bacteroidota</taxon>
        <taxon>Cytophagia</taxon>
        <taxon>Cytophagales</taxon>
        <taxon>Marivirgaceae</taxon>
        <taxon>Marivirga</taxon>
    </lineage>
</organism>
<dbReference type="Proteomes" id="UP000636010">
    <property type="component" value="Unassembled WGS sequence"/>
</dbReference>
<reference evidence="2" key="1">
    <citation type="journal article" date="2019" name="Int. J. Syst. Evol. Microbiol.">
        <title>The Global Catalogue of Microorganisms (GCM) 10K type strain sequencing project: providing services to taxonomists for standard genome sequencing and annotation.</title>
        <authorList>
            <consortium name="The Broad Institute Genomics Platform"/>
            <consortium name="The Broad Institute Genome Sequencing Center for Infectious Disease"/>
            <person name="Wu L."/>
            <person name="Ma J."/>
        </authorList>
    </citation>
    <scope>NUCLEOTIDE SEQUENCE [LARGE SCALE GENOMIC DNA]</scope>
    <source>
        <strain evidence="2">CGMCC 1.10832</strain>
    </source>
</reference>
<dbReference type="InterPro" id="IPR003718">
    <property type="entry name" value="OsmC/Ohr_fam"/>
</dbReference>
<dbReference type="RefSeq" id="WP_188460018.1">
    <property type="nucleotide sequence ID" value="NZ_BAABHU010000001.1"/>
</dbReference>
<protein>
    <recommendedName>
        <fullName evidence="3">Osmotically inducible protein OsmC</fullName>
    </recommendedName>
</protein>
<dbReference type="InterPro" id="IPR036102">
    <property type="entry name" value="OsmC/Ohrsf"/>
</dbReference>
<evidence type="ECO:0008006" key="3">
    <source>
        <dbReference type="Google" id="ProtNLM"/>
    </source>
</evidence>
<dbReference type="Pfam" id="PF02566">
    <property type="entry name" value="OsmC"/>
    <property type="match status" value="1"/>
</dbReference>
<evidence type="ECO:0000313" key="2">
    <source>
        <dbReference type="Proteomes" id="UP000636010"/>
    </source>
</evidence>
<accession>A0ABQ1L7T8</accession>
<keyword evidence="2" id="KW-1185">Reference proteome</keyword>
<comment type="caution">
    <text evidence="1">The sequence shown here is derived from an EMBL/GenBank/DDBJ whole genome shotgun (WGS) entry which is preliminary data.</text>
</comment>
<evidence type="ECO:0000313" key="1">
    <source>
        <dbReference type="EMBL" id="GGC21026.1"/>
    </source>
</evidence>
<dbReference type="SUPFAM" id="SSF82784">
    <property type="entry name" value="OsmC-like"/>
    <property type="match status" value="1"/>
</dbReference>
<dbReference type="PANTHER" id="PTHR34352">
    <property type="entry name" value="PROTEIN YHFA"/>
    <property type="match status" value="1"/>
</dbReference>